<dbReference type="Pfam" id="PF00995">
    <property type="entry name" value="Sec1"/>
    <property type="match status" value="1"/>
</dbReference>
<dbReference type="Proteomes" id="UP000192578">
    <property type="component" value="Unassembled WGS sequence"/>
</dbReference>
<protein>
    <submittedName>
        <fullName evidence="2">Protein ROP</fullName>
    </submittedName>
</protein>
<evidence type="ECO:0000256" key="1">
    <source>
        <dbReference type="ARBA" id="ARBA00009884"/>
    </source>
</evidence>
<dbReference type="Gene3D" id="3.90.830.10">
    <property type="entry name" value="Syntaxin Binding Protein 1, Chain A, domain 2"/>
    <property type="match status" value="1"/>
</dbReference>
<organism evidence="2 3">
    <name type="scientific">Hypsibius exemplaris</name>
    <name type="common">Freshwater tardigrade</name>
    <dbReference type="NCBI Taxonomy" id="2072580"/>
    <lineage>
        <taxon>Eukaryota</taxon>
        <taxon>Metazoa</taxon>
        <taxon>Ecdysozoa</taxon>
        <taxon>Tardigrada</taxon>
        <taxon>Eutardigrada</taxon>
        <taxon>Parachela</taxon>
        <taxon>Hypsibioidea</taxon>
        <taxon>Hypsibiidae</taxon>
        <taxon>Hypsibius</taxon>
    </lineage>
</organism>
<dbReference type="AlphaFoldDB" id="A0A9X6NJQ6"/>
<dbReference type="OrthoDB" id="7345464at2759"/>
<dbReference type="Gene3D" id="1.25.40.60">
    <property type="match status" value="1"/>
</dbReference>
<sequence length="272" mass="30773">MIKQMPQHQKEVNKYSTHINLSEDCMKQYENRRIEKLCRAEQDLAMGETPEGEKLTDPMRSVVPILLDQNYSSFDKLRIILLFILSKNGISEENLNKLIHHAQMTHEERNIVLNLQNLGINILSDGGAKRKQWTPHRKQHITAETLDLSRWTPIIKDLMQDGVEGRSDARCLDVRHFPFLHGHQRVHSGPSTAPKSVRYGNQNKGKAVAVARGGPRLIFFIVGGVTYAEMRAAYEVTKASGSWEIILGSTHIITPEAFLTDLSKLSAPHPIV</sequence>
<reference evidence="3" key="1">
    <citation type="submission" date="2017-01" db="EMBL/GenBank/DDBJ databases">
        <title>Comparative genomics of anhydrobiosis in the tardigrade Hypsibius dujardini.</title>
        <authorList>
            <person name="Yoshida Y."/>
            <person name="Koutsovoulos G."/>
            <person name="Laetsch D."/>
            <person name="Stevens L."/>
            <person name="Kumar S."/>
            <person name="Horikawa D."/>
            <person name="Ishino K."/>
            <person name="Komine S."/>
            <person name="Tomita M."/>
            <person name="Blaxter M."/>
            <person name="Arakawa K."/>
        </authorList>
    </citation>
    <scope>NUCLEOTIDE SEQUENCE [LARGE SCALE GENOMIC DNA]</scope>
    <source>
        <strain evidence="3">Z151</strain>
    </source>
</reference>
<dbReference type="InterPro" id="IPR036045">
    <property type="entry name" value="Sec1-like_sf"/>
</dbReference>
<dbReference type="InterPro" id="IPR043127">
    <property type="entry name" value="Sec-1-like_dom3a"/>
</dbReference>
<gene>
    <name evidence="2" type="ORF">BV898_18453</name>
</gene>
<dbReference type="SUPFAM" id="SSF56815">
    <property type="entry name" value="Sec1/munc18-like (SM) proteins"/>
    <property type="match status" value="1"/>
</dbReference>
<proteinExistence type="inferred from homology"/>
<dbReference type="InterPro" id="IPR001619">
    <property type="entry name" value="Sec1-like"/>
</dbReference>
<dbReference type="Gene3D" id="3.40.50.1910">
    <property type="match status" value="1"/>
</dbReference>
<dbReference type="GO" id="GO:0016192">
    <property type="term" value="P:vesicle-mediated transport"/>
    <property type="evidence" value="ECO:0007669"/>
    <property type="project" value="InterPro"/>
</dbReference>
<accession>A0A9X6NJQ6</accession>
<evidence type="ECO:0000313" key="2">
    <source>
        <dbReference type="EMBL" id="OWA54031.1"/>
    </source>
</evidence>
<comment type="similarity">
    <text evidence="1">Belongs to the STXBP/unc-18/SEC1 family.</text>
</comment>
<dbReference type="InterPro" id="IPR027482">
    <property type="entry name" value="Sec1-like_dom2"/>
</dbReference>
<dbReference type="PANTHER" id="PTHR11679">
    <property type="entry name" value="VESICLE PROTEIN SORTING-ASSOCIATED"/>
    <property type="match status" value="1"/>
</dbReference>
<dbReference type="EMBL" id="MTYJ01000366">
    <property type="protein sequence ID" value="OWA54031.1"/>
    <property type="molecule type" value="Genomic_DNA"/>
</dbReference>
<keyword evidence="3" id="KW-1185">Reference proteome</keyword>
<comment type="caution">
    <text evidence="2">The sequence shown here is derived from an EMBL/GenBank/DDBJ whole genome shotgun (WGS) entry which is preliminary data.</text>
</comment>
<name>A0A9X6NJQ6_HYPEX</name>
<evidence type="ECO:0000313" key="3">
    <source>
        <dbReference type="Proteomes" id="UP000192578"/>
    </source>
</evidence>